<dbReference type="Pfam" id="PF01488">
    <property type="entry name" value="Shikimate_DH"/>
    <property type="match status" value="1"/>
</dbReference>
<evidence type="ECO:0000313" key="10">
    <source>
        <dbReference type="Proteomes" id="UP000282125"/>
    </source>
</evidence>
<dbReference type="GO" id="GO:0004764">
    <property type="term" value="F:shikimate 3-dehydrogenase (NADP+) activity"/>
    <property type="evidence" value="ECO:0007669"/>
    <property type="project" value="UniProtKB-EC"/>
</dbReference>
<dbReference type="PANTHER" id="PTHR21089">
    <property type="entry name" value="SHIKIMATE DEHYDROGENASE"/>
    <property type="match status" value="1"/>
</dbReference>
<keyword evidence="4" id="KW-0560">Oxidoreductase</keyword>
<dbReference type="GO" id="GO:0009073">
    <property type="term" value="P:aromatic amino acid family biosynthetic process"/>
    <property type="evidence" value="ECO:0007669"/>
    <property type="project" value="UniProtKB-KW"/>
</dbReference>
<evidence type="ECO:0000313" key="9">
    <source>
        <dbReference type="EMBL" id="RRH76137.1"/>
    </source>
</evidence>
<dbReference type="SUPFAM" id="SSF53223">
    <property type="entry name" value="Aminoacid dehydrogenase-like, N-terminal domain"/>
    <property type="match status" value="1"/>
</dbReference>
<dbReference type="InterPro" id="IPR046346">
    <property type="entry name" value="Aminoacid_DH-like_N_sf"/>
</dbReference>
<dbReference type="Gene3D" id="3.40.50.10860">
    <property type="entry name" value="Leucine Dehydrogenase, chain A, domain 1"/>
    <property type="match status" value="1"/>
</dbReference>
<comment type="caution">
    <text evidence="9">The sequence shown here is derived from an EMBL/GenBank/DDBJ whole genome shotgun (WGS) entry which is preliminary data.</text>
</comment>
<name>A0A3P3DPE7_9RHOB</name>
<evidence type="ECO:0000256" key="2">
    <source>
        <dbReference type="ARBA" id="ARBA00012962"/>
    </source>
</evidence>
<accession>A0A3P3DPE7</accession>
<protein>
    <recommendedName>
        <fullName evidence="2">shikimate dehydrogenase (NADP(+))</fullName>
        <ecNumber evidence="2">1.1.1.25</ecNumber>
    </recommendedName>
</protein>
<dbReference type="CDD" id="cd01065">
    <property type="entry name" value="NAD_bind_Shikimate_DH"/>
    <property type="match status" value="1"/>
</dbReference>
<proteinExistence type="predicted"/>
<dbReference type="InterPro" id="IPR036291">
    <property type="entry name" value="NAD(P)-bd_dom_sf"/>
</dbReference>
<evidence type="ECO:0000259" key="8">
    <source>
        <dbReference type="Pfam" id="PF08501"/>
    </source>
</evidence>
<dbReference type="OrthoDB" id="7873617at2"/>
<reference evidence="9 10" key="1">
    <citation type="submission" date="2018-11" db="EMBL/GenBank/DDBJ databases">
        <title>Gemmobacter sp. nov., YIM 102744-1 draft genome.</title>
        <authorList>
            <person name="Li G."/>
            <person name="Jiang Y."/>
        </authorList>
    </citation>
    <scope>NUCLEOTIDE SEQUENCE [LARGE SCALE GENOMIC DNA]</scope>
    <source>
        <strain evidence="9 10">YIM 102744-1</strain>
    </source>
</reference>
<dbReference type="AlphaFoldDB" id="A0A3P3DPE7"/>
<dbReference type="Pfam" id="PF08501">
    <property type="entry name" value="Shikimate_dh_N"/>
    <property type="match status" value="1"/>
</dbReference>
<organism evidence="9 10">
    <name type="scientific">Falsigemmobacter faecalis</name>
    <dbReference type="NCBI Taxonomy" id="2488730"/>
    <lineage>
        <taxon>Bacteria</taxon>
        <taxon>Pseudomonadati</taxon>
        <taxon>Pseudomonadota</taxon>
        <taxon>Alphaproteobacteria</taxon>
        <taxon>Rhodobacterales</taxon>
        <taxon>Paracoccaceae</taxon>
        <taxon>Falsigemmobacter</taxon>
    </lineage>
</organism>
<dbReference type="EMBL" id="RRAZ01000008">
    <property type="protein sequence ID" value="RRH76137.1"/>
    <property type="molecule type" value="Genomic_DNA"/>
</dbReference>
<dbReference type="InterPro" id="IPR022893">
    <property type="entry name" value="Shikimate_DH_fam"/>
</dbReference>
<dbReference type="PANTHER" id="PTHR21089:SF1">
    <property type="entry name" value="BIFUNCTIONAL 3-DEHYDROQUINATE DEHYDRATASE_SHIKIMATE DEHYDROGENASE, CHLOROPLASTIC"/>
    <property type="match status" value="1"/>
</dbReference>
<evidence type="ECO:0000256" key="1">
    <source>
        <dbReference type="ARBA" id="ARBA00004871"/>
    </source>
</evidence>
<evidence type="ECO:0000256" key="4">
    <source>
        <dbReference type="ARBA" id="ARBA00023002"/>
    </source>
</evidence>
<keyword evidence="5" id="KW-0028">Amino-acid biosynthesis</keyword>
<sequence length="266" mass="27762">MKITGKTRIMFILADPVAHVIGTDVLNQAFAARGLDLACSPLHVPPEGLASVLQGLRQIRNLAGFGCTIPHKAAVLPLLDQLTEEARAIGAVNFVRRESDGSLTGTNVDGAGFMAGLKAQGVEVTGRRALLLGAGGVGRPIAFSLALAGLSELVIANRDLTRAEDLAEGVRALVPGCRTRACESREMPPPEGFDLVINATSLGMKPDDALPFDPRRLQPQSVVAEVIMTPAVTPVMAMAAARGCLCVPGLAMMRPQAGLVAEFLGL</sequence>
<keyword evidence="3" id="KW-0521">NADP</keyword>
<dbReference type="UniPathway" id="UPA00053">
    <property type="reaction ID" value="UER00087"/>
</dbReference>
<dbReference type="GO" id="GO:0050661">
    <property type="term" value="F:NADP binding"/>
    <property type="evidence" value="ECO:0007669"/>
    <property type="project" value="TreeGrafter"/>
</dbReference>
<keyword evidence="10" id="KW-1185">Reference proteome</keyword>
<keyword evidence="5" id="KW-0057">Aromatic amino acid biosynthesis</keyword>
<dbReference type="Gene3D" id="3.40.50.720">
    <property type="entry name" value="NAD(P)-binding Rossmann-like Domain"/>
    <property type="match status" value="1"/>
</dbReference>
<evidence type="ECO:0000256" key="3">
    <source>
        <dbReference type="ARBA" id="ARBA00022857"/>
    </source>
</evidence>
<evidence type="ECO:0000256" key="6">
    <source>
        <dbReference type="ARBA" id="ARBA00049442"/>
    </source>
</evidence>
<dbReference type="Proteomes" id="UP000282125">
    <property type="component" value="Unassembled WGS sequence"/>
</dbReference>
<dbReference type="InterPro" id="IPR013708">
    <property type="entry name" value="Shikimate_DH-bd_N"/>
</dbReference>
<dbReference type="RefSeq" id="WP_124964276.1">
    <property type="nucleotide sequence ID" value="NZ_RRAZ01000008.1"/>
</dbReference>
<dbReference type="GO" id="GO:0005829">
    <property type="term" value="C:cytosol"/>
    <property type="evidence" value="ECO:0007669"/>
    <property type="project" value="TreeGrafter"/>
</dbReference>
<comment type="pathway">
    <text evidence="1">Metabolic intermediate biosynthesis; chorismate biosynthesis; chorismate from D-erythrose 4-phosphate and phosphoenolpyruvate: step 4/7.</text>
</comment>
<dbReference type="GO" id="GO:0019632">
    <property type="term" value="P:shikimate metabolic process"/>
    <property type="evidence" value="ECO:0007669"/>
    <property type="project" value="TreeGrafter"/>
</dbReference>
<evidence type="ECO:0000256" key="5">
    <source>
        <dbReference type="ARBA" id="ARBA00023141"/>
    </source>
</evidence>
<evidence type="ECO:0000259" key="7">
    <source>
        <dbReference type="Pfam" id="PF01488"/>
    </source>
</evidence>
<feature type="domain" description="Shikimate dehydrogenase substrate binding N-terminal" evidence="8">
    <location>
        <begin position="12"/>
        <end position="95"/>
    </location>
</feature>
<comment type="catalytic activity">
    <reaction evidence="6">
        <text>shikimate + NADP(+) = 3-dehydroshikimate + NADPH + H(+)</text>
        <dbReference type="Rhea" id="RHEA:17737"/>
        <dbReference type="ChEBI" id="CHEBI:15378"/>
        <dbReference type="ChEBI" id="CHEBI:16630"/>
        <dbReference type="ChEBI" id="CHEBI:36208"/>
        <dbReference type="ChEBI" id="CHEBI:57783"/>
        <dbReference type="ChEBI" id="CHEBI:58349"/>
        <dbReference type="EC" id="1.1.1.25"/>
    </reaction>
</comment>
<dbReference type="GO" id="GO:0009423">
    <property type="term" value="P:chorismate biosynthetic process"/>
    <property type="evidence" value="ECO:0007669"/>
    <property type="project" value="UniProtKB-UniPathway"/>
</dbReference>
<feature type="domain" description="Quinate/shikimate 5-dehydrogenase/glutamyl-tRNA reductase" evidence="7">
    <location>
        <begin position="123"/>
        <end position="171"/>
    </location>
</feature>
<gene>
    <name evidence="9" type="ORF">EG244_06875</name>
</gene>
<dbReference type="SUPFAM" id="SSF51735">
    <property type="entry name" value="NAD(P)-binding Rossmann-fold domains"/>
    <property type="match status" value="1"/>
</dbReference>
<dbReference type="EC" id="1.1.1.25" evidence="2"/>
<dbReference type="InterPro" id="IPR006151">
    <property type="entry name" value="Shikm_DH/Glu-tRNA_Rdtase"/>
</dbReference>